<keyword evidence="2" id="KW-1185">Reference proteome</keyword>
<sequence length="117" mass="12447">MNYTSDVTGSSDGSTKISTCGTLLPQNKALVHTWVCHPEGAQVVLYLPNHQASRFASSILPQHHPKQLIVLLNAVKASHSAARAQFFEGSSSISAPSPVASLVNSSNVNWMGLMKCS</sequence>
<reference evidence="1 2" key="1">
    <citation type="journal article" date="2017" name="Curr. Biol.">
        <title>Genome architecture and evolution of a unichromosomal asexual nematode.</title>
        <authorList>
            <person name="Fradin H."/>
            <person name="Zegar C."/>
            <person name="Gutwein M."/>
            <person name="Lucas J."/>
            <person name="Kovtun M."/>
            <person name="Corcoran D."/>
            <person name="Baugh L.R."/>
            <person name="Kiontke K."/>
            <person name="Gunsalus K."/>
            <person name="Fitch D.H."/>
            <person name="Piano F."/>
        </authorList>
    </citation>
    <scope>NUCLEOTIDE SEQUENCE [LARGE SCALE GENOMIC DNA]</scope>
    <source>
        <strain evidence="1">PF1309</strain>
    </source>
</reference>
<dbReference type="Proteomes" id="UP000218231">
    <property type="component" value="Unassembled WGS sequence"/>
</dbReference>
<evidence type="ECO:0000313" key="1">
    <source>
        <dbReference type="EMBL" id="PAV84960.1"/>
    </source>
</evidence>
<dbReference type="STRING" id="2018661.A0A2A2LFP8"/>
<dbReference type="EMBL" id="LIAE01006810">
    <property type="protein sequence ID" value="PAV84960.1"/>
    <property type="molecule type" value="Genomic_DNA"/>
</dbReference>
<protein>
    <submittedName>
        <fullName evidence="1">Uncharacterized protein</fullName>
    </submittedName>
</protein>
<gene>
    <name evidence="1" type="ORF">WR25_08516</name>
</gene>
<name>A0A2A2LFP8_9BILA</name>
<organism evidence="1 2">
    <name type="scientific">Diploscapter pachys</name>
    <dbReference type="NCBI Taxonomy" id="2018661"/>
    <lineage>
        <taxon>Eukaryota</taxon>
        <taxon>Metazoa</taxon>
        <taxon>Ecdysozoa</taxon>
        <taxon>Nematoda</taxon>
        <taxon>Chromadorea</taxon>
        <taxon>Rhabditida</taxon>
        <taxon>Rhabditina</taxon>
        <taxon>Rhabditomorpha</taxon>
        <taxon>Rhabditoidea</taxon>
        <taxon>Rhabditidae</taxon>
        <taxon>Diploscapter</taxon>
    </lineage>
</organism>
<evidence type="ECO:0000313" key="2">
    <source>
        <dbReference type="Proteomes" id="UP000218231"/>
    </source>
</evidence>
<comment type="caution">
    <text evidence="1">The sequence shown here is derived from an EMBL/GenBank/DDBJ whole genome shotgun (WGS) entry which is preliminary data.</text>
</comment>
<accession>A0A2A2LFP8</accession>
<dbReference type="OrthoDB" id="342131at2759"/>
<dbReference type="AlphaFoldDB" id="A0A2A2LFP8"/>
<proteinExistence type="predicted"/>